<dbReference type="NCBIfam" id="TIGR01143">
    <property type="entry name" value="murF"/>
    <property type="match status" value="1"/>
</dbReference>
<gene>
    <name evidence="10" type="primary">murF</name>
    <name evidence="14" type="ORF">FC86_GL000415</name>
</gene>
<comment type="subcellular location">
    <subcellularLocation>
        <location evidence="10 11">Cytoplasm</location>
    </subcellularLocation>
</comment>
<keyword evidence="9 10" id="KW-0961">Cell wall biogenesis/degradation</keyword>
<dbReference type="PATRIC" id="fig|1423744.4.peg.426"/>
<keyword evidence="4 10" id="KW-0547">Nucleotide-binding</keyword>
<dbReference type="GO" id="GO:0005524">
    <property type="term" value="F:ATP binding"/>
    <property type="evidence" value="ECO:0007669"/>
    <property type="project" value="UniProtKB-UniRule"/>
</dbReference>
<organism evidence="14 15">
    <name type="scientific">Holzapfeliella floricola DSM 23037 = JCM 16512</name>
    <dbReference type="NCBI Taxonomy" id="1423744"/>
    <lineage>
        <taxon>Bacteria</taxon>
        <taxon>Bacillati</taxon>
        <taxon>Bacillota</taxon>
        <taxon>Bacilli</taxon>
        <taxon>Lactobacillales</taxon>
        <taxon>Lactobacillaceae</taxon>
        <taxon>Holzapfeliella</taxon>
    </lineage>
</organism>
<comment type="catalytic activity">
    <reaction evidence="10">
        <text>UDP-N-acetyl-alpha-D-muramoyl-L-alanyl-gamma-D-glutamyl-L-lysine + D-alanyl-D-alanine + ATP = UDP-N-acetyl-alpha-D-muramoyl-L-alanyl-gamma-D-glutamyl-L-lysyl-D-alanyl-D-alanine + ADP + phosphate + H(+)</text>
        <dbReference type="Rhea" id="RHEA:16085"/>
        <dbReference type="ChEBI" id="CHEBI:15378"/>
        <dbReference type="ChEBI" id="CHEBI:30616"/>
        <dbReference type="ChEBI" id="CHEBI:43474"/>
        <dbReference type="ChEBI" id="CHEBI:57822"/>
        <dbReference type="ChEBI" id="CHEBI:70758"/>
        <dbReference type="ChEBI" id="CHEBI:83903"/>
        <dbReference type="ChEBI" id="CHEBI:456216"/>
        <dbReference type="EC" id="6.3.2.10"/>
    </reaction>
</comment>
<sequence length="458" mass="50945">MKMMLSEIAKAIDATIDSNQDVEITEVQFDSRLINVNALFVPIIGERDGHDFVFAAKDSGAIATLWQTDHEIPENLGLAVLRVDDCLAALQKLAKYYLQKVNPKVVAVTGSNGKTTTKDMIRDVLSTQFNVHATEGNFNNELGVPMTILNMKINTEMLVCEMGMDRPGQLTQLSQIVSPDVAVITMIGEAHLEFFGTREKIAQAKMEITSYLKEDGYLIYNGDEPLLNNLAQNIEQDKLTFGFENTNHLYATNVETKQKQMKFQTNLDEDINFTLPVIGNHNVSNALAAISVGEVLQIEPSNMQNALSHFNLTKDRMQWLEGDAGEEIMSDIYNSNPTATRASLSAFSNVSLVDETNQRIVVLADMLELGEQGPELHANLVTAFSKDAINQVYLYGPLMANLYSQLIKIYPETNLHYYDIDHKQQLIQDLQATIHAGDLVLLKGSHGLHLSEVLQALL</sequence>
<dbReference type="Pfam" id="PF08245">
    <property type="entry name" value="Mur_ligase_M"/>
    <property type="match status" value="1"/>
</dbReference>
<evidence type="ECO:0000256" key="5">
    <source>
        <dbReference type="ARBA" id="ARBA00022840"/>
    </source>
</evidence>
<dbReference type="Gene3D" id="3.40.1190.10">
    <property type="entry name" value="Mur-like, catalytic domain"/>
    <property type="match status" value="1"/>
</dbReference>
<feature type="binding site" evidence="10">
    <location>
        <begin position="110"/>
        <end position="116"/>
    </location>
    <ligand>
        <name>ATP</name>
        <dbReference type="ChEBI" id="CHEBI:30616"/>
    </ligand>
</feature>
<dbReference type="GO" id="GO:0008766">
    <property type="term" value="F:UDP-N-acetylmuramoylalanyl-D-glutamyl-2,6-diaminopimelate-D-alanyl-D-alanine ligase activity"/>
    <property type="evidence" value="ECO:0007669"/>
    <property type="project" value="RHEA"/>
</dbReference>
<evidence type="ECO:0000256" key="9">
    <source>
        <dbReference type="ARBA" id="ARBA00023316"/>
    </source>
</evidence>
<comment type="similarity">
    <text evidence="10">Belongs to the MurCDEF family. MurF subfamily.</text>
</comment>
<evidence type="ECO:0000256" key="1">
    <source>
        <dbReference type="ARBA" id="ARBA00022490"/>
    </source>
</evidence>
<keyword evidence="15" id="KW-1185">Reference proteome</keyword>
<evidence type="ECO:0000313" key="15">
    <source>
        <dbReference type="Proteomes" id="UP000051378"/>
    </source>
</evidence>
<accession>A0A0R2DVQ5</accession>
<dbReference type="EMBL" id="AYZL01000016">
    <property type="protein sequence ID" value="KRN04317.1"/>
    <property type="molecule type" value="Genomic_DNA"/>
</dbReference>
<dbReference type="SUPFAM" id="SSF53623">
    <property type="entry name" value="MurD-like peptide ligases, catalytic domain"/>
    <property type="match status" value="1"/>
</dbReference>
<dbReference type="Gene3D" id="3.40.1390.10">
    <property type="entry name" value="MurE/MurF, N-terminal domain"/>
    <property type="match status" value="1"/>
</dbReference>
<dbReference type="EC" id="6.3.2.10" evidence="10 11"/>
<dbReference type="GO" id="GO:0047480">
    <property type="term" value="F:UDP-N-acetylmuramoyl-tripeptide-D-alanyl-D-alanine ligase activity"/>
    <property type="evidence" value="ECO:0007669"/>
    <property type="project" value="UniProtKB-UniRule"/>
</dbReference>
<comment type="caution">
    <text evidence="14">The sequence shown here is derived from an EMBL/GenBank/DDBJ whole genome shotgun (WGS) entry which is preliminary data.</text>
</comment>
<dbReference type="PANTHER" id="PTHR43024:SF1">
    <property type="entry name" value="UDP-N-ACETYLMURAMOYL-TRIPEPTIDE--D-ALANYL-D-ALANINE LIGASE"/>
    <property type="match status" value="1"/>
</dbReference>
<dbReference type="OrthoDB" id="9801978at2"/>
<dbReference type="SUPFAM" id="SSF53244">
    <property type="entry name" value="MurD-like peptide ligases, peptide-binding domain"/>
    <property type="match status" value="1"/>
</dbReference>
<dbReference type="Pfam" id="PF02875">
    <property type="entry name" value="Mur_ligase_C"/>
    <property type="match status" value="1"/>
</dbReference>
<evidence type="ECO:0000256" key="7">
    <source>
        <dbReference type="ARBA" id="ARBA00022984"/>
    </source>
</evidence>
<evidence type="ECO:0000259" key="13">
    <source>
        <dbReference type="Pfam" id="PF08245"/>
    </source>
</evidence>
<keyword evidence="8 10" id="KW-0131">Cell cycle</keyword>
<evidence type="ECO:0000256" key="4">
    <source>
        <dbReference type="ARBA" id="ARBA00022741"/>
    </source>
</evidence>
<evidence type="ECO:0000313" key="14">
    <source>
        <dbReference type="EMBL" id="KRN04317.1"/>
    </source>
</evidence>
<comment type="catalytic activity">
    <reaction evidence="11">
        <text>D-alanyl-D-alanine + UDP-N-acetyl-alpha-D-muramoyl-L-alanyl-gamma-D-glutamyl-meso-2,6-diaminopimelate + ATP = UDP-N-acetyl-alpha-D-muramoyl-L-alanyl-gamma-D-glutamyl-meso-2,6-diaminopimeloyl-D-alanyl-D-alanine + ADP + phosphate + H(+)</text>
        <dbReference type="Rhea" id="RHEA:28374"/>
        <dbReference type="ChEBI" id="CHEBI:15378"/>
        <dbReference type="ChEBI" id="CHEBI:30616"/>
        <dbReference type="ChEBI" id="CHEBI:43474"/>
        <dbReference type="ChEBI" id="CHEBI:57822"/>
        <dbReference type="ChEBI" id="CHEBI:61386"/>
        <dbReference type="ChEBI" id="CHEBI:83905"/>
        <dbReference type="ChEBI" id="CHEBI:456216"/>
        <dbReference type="EC" id="6.3.2.10"/>
    </reaction>
</comment>
<keyword evidence="3 10" id="KW-0132">Cell division</keyword>
<keyword evidence="1 10" id="KW-0963">Cytoplasm</keyword>
<protein>
    <recommendedName>
        <fullName evidence="10 11">UDP-N-acetylmuramoyl-tripeptide--D-alanyl-D-alanine ligase</fullName>
        <ecNumber evidence="10 11">6.3.2.10</ecNumber>
    </recommendedName>
    <alternativeName>
        <fullName evidence="10">D-alanyl-D-alanine-adding enzyme</fullName>
    </alternativeName>
</protein>
<dbReference type="GO" id="GO:0009252">
    <property type="term" value="P:peptidoglycan biosynthetic process"/>
    <property type="evidence" value="ECO:0007669"/>
    <property type="project" value="UniProtKB-UniRule"/>
</dbReference>
<evidence type="ECO:0000256" key="6">
    <source>
        <dbReference type="ARBA" id="ARBA00022960"/>
    </source>
</evidence>
<comment type="function">
    <text evidence="10 11">Involved in cell wall formation. Catalyzes the final step in the synthesis of UDP-N-acetylmuramoyl-pentapeptide, the precursor of murein.</text>
</comment>
<dbReference type="GO" id="GO:0051301">
    <property type="term" value="P:cell division"/>
    <property type="evidence" value="ECO:0007669"/>
    <property type="project" value="UniProtKB-KW"/>
</dbReference>
<evidence type="ECO:0000256" key="11">
    <source>
        <dbReference type="RuleBase" id="RU004136"/>
    </source>
</evidence>
<evidence type="ECO:0000256" key="3">
    <source>
        <dbReference type="ARBA" id="ARBA00022618"/>
    </source>
</evidence>
<keyword evidence="2 10" id="KW-0436">Ligase</keyword>
<dbReference type="HAMAP" id="MF_02019">
    <property type="entry name" value="MurF"/>
    <property type="match status" value="1"/>
</dbReference>
<dbReference type="InterPro" id="IPR004101">
    <property type="entry name" value="Mur_ligase_C"/>
</dbReference>
<dbReference type="InterPro" id="IPR051046">
    <property type="entry name" value="MurCDEF_CellWall_CoF430Synth"/>
</dbReference>
<dbReference type="Gene3D" id="3.90.190.20">
    <property type="entry name" value="Mur ligase, C-terminal domain"/>
    <property type="match status" value="1"/>
</dbReference>
<dbReference type="STRING" id="1423744.FC86_GL000415"/>
<dbReference type="GO" id="GO:0008360">
    <property type="term" value="P:regulation of cell shape"/>
    <property type="evidence" value="ECO:0007669"/>
    <property type="project" value="UniProtKB-KW"/>
</dbReference>
<evidence type="ECO:0000256" key="2">
    <source>
        <dbReference type="ARBA" id="ARBA00022598"/>
    </source>
</evidence>
<feature type="domain" description="Mur ligase central" evidence="13">
    <location>
        <begin position="108"/>
        <end position="292"/>
    </location>
</feature>
<dbReference type="InterPro" id="IPR036565">
    <property type="entry name" value="Mur-like_cat_sf"/>
</dbReference>
<dbReference type="AlphaFoldDB" id="A0A0R2DVQ5"/>
<evidence type="ECO:0000259" key="12">
    <source>
        <dbReference type="Pfam" id="PF02875"/>
    </source>
</evidence>
<dbReference type="InterPro" id="IPR035911">
    <property type="entry name" value="MurE/MurF_N"/>
</dbReference>
<dbReference type="RefSeq" id="WP_056974600.1">
    <property type="nucleotide sequence ID" value="NZ_AYZL01000016.1"/>
</dbReference>
<dbReference type="InterPro" id="IPR005863">
    <property type="entry name" value="UDP-N-AcMur_synth"/>
</dbReference>
<keyword evidence="6 10" id="KW-0133">Cell shape</keyword>
<reference evidence="14 15" key="1">
    <citation type="journal article" date="2015" name="Genome Announc.">
        <title>Expanding the biotechnology potential of lactobacilli through comparative genomics of 213 strains and associated genera.</title>
        <authorList>
            <person name="Sun Z."/>
            <person name="Harris H.M."/>
            <person name="McCann A."/>
            <person name="Guo C."/>
            <person name="Argimon S."/>
            <person name="Zhang W."/>
            <person name="Yang X."/>
            <person name="Jeffery I.B."/>
            <person name="Cooney J.C."/>
            <person name="Kagawa T.F."/>
            <person name="Liu W."/>
            <person name="Song Y."/>
            <person name="Salvetti E."/>
            <person name="Wrobel A."/>
            <person name="Rasinkangas P."/>
            <person name="Parkhill J."/>
            <person name="Rea M.C."/>
            <person name="O'Sullivan O."/>
            <person name="Ritari J."/>
            <person name="Douillard F.P."/>
            <person name="Paul Ross R."/>
            <person name="Yang R."/>
            <person name="Briner A.E."/>
            <person name="Felis G.E."/>
            <person name="de Vos W.M."/>
            <person name="Barrangou R."/>
            <person name="Klaenhammer T.R."/>
            <person name="Caufield P.W."/>
            <person name="Cui Y."/>
            <person name="Zhang H."/>
            <person name="O'Toole P.W."/>
        </authorList>
    </citation>
    <scope>NUCLEOTIDE SEQUENCE [LARGE SCALE GENOMIC DNA]</scope>
    <source>
        <strain evidence="14 15">DSM 23037</strain>
    </source>
</reference>
<dbReference type="GO" id="GO:0005737">
    <property type="term" value="C:cytoplasm"/>
    <property type="evidence" value="ECO:0007669"/>
    <property type="project" value="UniProtKB-SubCell"/>
</dbReference>
<feature type="domain" description="Mur ligase C-terminal" evidence="12">
    <location>
        <begin position="316"/>
        <end position="445"/>
    </location>
</feature>
<dbReference type="UniPathway" id="UPA00219"/>
<dbReference type="InterPro" id="IPR036615">
    <property type="entry name" value="Mur_ligase_C_dom_sf"/>
</dbReference>
<dbReference type="Proteomes" id="UP000051378">
    <property type="component" value="Unassembled WGS sequence"/>
</dbReference>
<evidence type="ECO:0000256" key="10">
    <source>
        <dbReference type="HAMAP-Rule" id="MF_02019"/>
    </source>
</evidence>
<dbReference type="InterPro" id="IPR013221">
    <property type="entry name" value="Mur_ligase_cen"/>
</dbReference>
<name>A0A0R2DVQ5_9LACO</name>
<proteinExistence type="inferred from homology"/>
<comment type="pathway">
    <text evidence="10 11">Cell wall biogenesis; peptidoglycan biosynthesis.</text>
</comment>
<evidence type="ECO:0000256" key="8">
    <source>
        <dbReference type="ARBA" id="ARBA00023306"/>
    </source>
</evidence>
<keyword evidence="5 10" id="KW-0067">ATP-binding</keyword>
<keyword evidence="7 10" id="KW-0573">Peptidoglycan synthesis</keyword>
<dbReference type="SUPFAM" id="SSF63418">
    <property type="entry name" value="MurE/MurF N-terminal domain"/>
    <property type="match status" value="1"/>
</dbReference>
<dbReference type="PANTHER" id="PTHR43024">
    <property type="entry name" value="UDP-N-ACETYLMURAMOYL-TRIPEPTIDE--D-ALANYL-D-ALANINE LIGASE"/>
    <property type="match status" value="1"/>
</dbReference>
<dbReference type="GO" id="GO:0071555">
    <property type="term" value="P:cell wall organization"/>
    <property type="evidence" value="ECO:0007669"/>
    <property type="project" value="UniProtKB-KW"/>
</dbReference>